<organism evidence="1 2">
    <name type="scientific">Bacteroides sedimenti</name>
    <dbReference type="NCBI Taxonomy" id="2136147"/>
    <lineage>
        <taxon>Bacteria</taxon>
        <taxon>Pseudomonadati</taxon>
        <taxon>Bacteroidota</taxon>
        <taxon>Bacteroidia</taxon>
        <taxon>Bacteroidales</taxon>
        <taxon>Bacteroidaceae</taxon>
        <taxon>Bacteroides</taxon>
    </lineage>
</organism>
<proteinExistence type="predicted"/>
<dbReference type="EMBL" id="AP028055">
    <property type="protein sequence ID" value="BEG98081.1"/>
    <property type="molecule type" value="Genomic_DNA"/>
</dbReference>
<keyword evidence="2" id="KW-1185">Reference proteome</keyword>
<gene>
    <name evidence="1" type="ORF">BSYN_03460</name>
</gene>
<protein>
    <recommendedName>
        <fullName evidence="3">DUF4412 domain-containing protein</fullName>
    </recommendedName>
</protein>
<accession>A0ABN6Z719</accession>
<evidence type="ECO:0000313" key="1">
    <source>
        <dbReference type="EMBL" id="BEG98081.1"/>
    </source>
</evidence>
<name>A0ABN6Z719_9BACE</name>
<evidence type="ECO:0008006" key="3">
    <source>
        <dbReference type="Google" id="ProtNLM"/>
    </source>
</evidence>
<sequence length="231" mass="26778">MGASFPFLFDLKESGMKTIFFFLLFLLCGNSLSNAQEVKSYLFESFEDATINFFNGTVTRQKMNYNILYSQMIYKDSDGTLKALSEKDTQSISQITIKGRTFIPFKQGICEILSVDPLLYVEYHSRLKMKGQNIGFGETSSTTAATNITRLRWDGVQRDDLLKATHPEADLTFKYWVQIDGKYKYFRSVNQLKKILPIKKMIIEEYMTQNKVNINNPSQVLILYQHLFLEK</sequence>
<dbReference type="Proteomes" id="UP001496674">
    <property type="component" value="Chromosome"/>
</dbReference>
<evidence type="ECO:0000313" key="2">
    <source>
        <dbReference type="Proteomes" id="UP001496674"/>
    </source>
</evidence>
<reference evidence="1 2" key="1">
    <citation type="submission" date="2023-04" db="EMBL/GenBank/DDBJ databases">
        <title>Draft genome sequence of acteroides sedimenti strain YN3PY1.</title>
        <authorList>
            <person name="Yoshida N."/>
        </authorList>
    </citation>
    <scope>NUCLEOTIDE SEQUENCE [LARGE SCALE GENOMIC DNA]</scope>
    <source>
        <strain evidence="1 2">YN3PY1</strain>
    </source>
</reference>